<dbReference type="EMBL" id="FUEG01000026">
    <property type="protein sequence ID" value="SJL15017.1"/>
    <property type="molecule type" value="Genomic_DNA"/>
</dbReference>
<accession>A0A284S229</accession>
<dbReference type="Proteomes" id="UP000219338">
    <property type="component" value="Unassembled WGS sequence"/>
</dbReference>
<reference evidence="3" key="1">
    <citation type="journal article" date="2017" name="Nat. Ecol. Evol.">
        <title>Genome expansion and lineage-specific genetic innovations in the forest pathogenic fungi Armillaria.</title>
        <authorList>
            <person name="Sipos G."/>
            <person name="Prasanna A.N."/>
            <person name="Walter M.C."/>
            <person name="O'Connor E."/>
            <person name="Balint B."/>
            <person name="Krizsan K."/>
            <person name="Kiss B."/>
            <person name="Hess J."/>
            <person name="Varga T."/>
            <person name="Slot J."/>
            <person name="Riley R."/>
            <person name="Boka B."/>
            <person name="Rigling D."/>
            <person name="Barry K."/>
            <person name="Lee J."/>
            <person name="Mihaltcheva S."/>
            <person name="LaButti K."/>
            <person name="Lipzen A."/>
            <person name="Waldron R."/>
            <person name="Moloney N.M."/>
            <person name="Sperisen C."/>
            <person name="Kredics L."/>
            <person name="Vagvoelgyi C."/>
            <person name="Patrignani A."/>
            <person name="Fitzpatrick D."/>
            <person name="Nagy I."/>
            <person name="Doyle S."/>
            <person name="Anderson J.B."/>
            <person name="Grigoriev I.V."/>
            <person name="Gueldener U."/>
            <person name="Muensterkoetter M."/>
            <person name="Nagy L.G."/>
        </authorList>
    </citation>
    <scope>NUCLEOTIDE SEQUENCE [LARGE SCALE GENOMIC DNA]</scope>
    <source>
        <strain evidence="3">C18/9</strain>
    </source>
</reference>
<name>A0A284S229_ARMOS</name>
<dbReference type="AlphaFoldDB" id="A0A284S229"/>
<sequence>MVEPIKPTRNDIQPMNAPLDHALDHWPRHMHDFRQTSELFALQLAESRSQAKDTVGTQLKCSAVISSRSIVFAAKQLHCISRTPSTPPLDVGYINQRTVIFLSITRDFPESSSIISCPDPTSLRRRASKRRKEGESSGNMSSSYINKRWIVVQFVVPRSQNADNFLSETTWEGSPGMRLLWPLVARSIVPGQTATRIWILSPY</sequence>
<feature type="region of interest" description="Disordered" evidence="1">
    <location>
        <begin position="113"/>
        <end position="141"/>
    </location>
</feature>
<gene>
    <name evidence="2" type="ORF">ARMOST_18498</name>
</gene>
<dbReference type="OrthoDB" id="10419130at2759"/>
<protein>
    <submittedName>
        <fullName evidence="2">Uncharacterized protein</fullName>
    </submittedName>
</protein>
<organism evidence="2 3">
    <name type="scientific">Armillaria ostoyae</name>
    <name type="common">Armillaria root rot fungus</name>
    <dbReference type="NCBI Taxonomy" id="47428"/>
    <lineage>
        <taxon>Eukaryota</taxon>
        <taxon>Fungi</taxon>
        <taxon>Dikarya</taxon>
        <taxon>Basidiomycota</taxon>
        <taxon>Agaricomycotina</taxon>
        <taxon>Agaricomycetes</taxon>
        <taxon>Agaricomycetidae</taxon>
        <taxon>Agaricales</taxon>
        <taxon>Marasmiineae</taxon>
        <taxon>Physalacriaceae</taxon>
        <taxon>Armillaria</taxon>
    </lineage>
</organism>
<evidence type="ECO:0000313" key="3">
    <source>
        <dbReference type="Proteomes" id="UP000219338"/>
    </source>
</evidence>
<evidence type="ECO:0000256" key="1">
    <source>
        <dbReference type="SAM" id="MobiDB-lite"/>
    </source>
</evidence>
<proteinExistence type="predicted"/>
<keyword evidence="3" id="KW-1185">Reference proteome</keyword>
<evidence type="ECO:0000313" key="2">
    <source>
        <dbReference type="EMBL" id="SJL15017.1"/>
    </source>
</evidence>